<proteinExistence type="inferred from homology"/>
<evidence type="ECO:0000256" key="8">
    <source>
        <dbReference type="SAM" id="Phobius"/>
    </source>
</evidence>
<dbReference type="InterPro" id="IPR004839">
    <property type="entry name" value="Aminotransferase_I/II_large"/>
</dbReference>
<dbReference type="AlphaFoldDB" id="A0A922HT84"/>
<protein>
    <recommendedName>
        <fullName evidence="3">serine C-palmitoyltransferase</fullName>
        <ecNumber evidence="3">2.3.1.50</ecNumber>
    </recommendedName>
</protein>
<dbReference type="PANTHER" id="PTHR13693:SF3">
    <property type="entry name" value="LD36009P"/>
    <property type="match status" value="1"/>
</dbReference>
<evidence type="ECO:0000256" key="1">
    <source>
        <dbReference type="ARBA" id="ARBA00001933"/>
    </source>
</evidence>
<evidence type="ECO:0000256" key="6">
    <source>
        <dbReference type="ARBA" id="ARBA00023315"/>
    </source>
</evidence>
<dbReference type="InterPro" id="IPR001917">
    <property type="entry name" value="Aminotrans_II_pyridoxalP_BS"/>
</dbReference>
<evidence type="ECO:0000256" key="3">
    <source>
        <dbReference type="ARBA" id="ARBA00013220"/>
    </source>
</evidence>
<evidence type="ECO:0000313" key="11">
    <source>
        <dbReference type="Proteomes" id="UP000790347"/>
    </source>
</evidence>
<dbReference type="PANTHER" id="PTHR13693">
    <property type="entry name" value="CLASS II AMINOTRANSFERASE/8-AMINO-7-OXONONANOATE SYNTHASE"/>
    <property type="match status" value="1"/>
</dbReference>
<evidence type="ECO:0000256" key="7">
    <source>
        <dbReference type="ARBA" id="ARBA00048528"/>
    </source>
</evidence>
<dbReference type="GO" id="GO:0046513">
    <property type="term" value="P:ceramide biosynthetic process"/>
    <property type="evidence" value="ECO:0007669"/>
    <property type="project" value="TreeGrafter"/>
</dbReference>
<feature type="domain" description="Aminotransferase class I/classII large" evidence="9">
    <location>
        <begin position="326"/>
        <end position="682"/>
    </location>
</feature>
<keyword evidence="11" id="KW-1185">Reference proteome</keyword>
<dbReference type="SUPFAM" id="SSF53383">
    <property type="entry name" value="PLP-dependent transferases"/>
    <property type="match status" value="1"/>
</dbReference>
<keyword evidence="6" id="KW-0012">Acyltransferase</keyword>
<dbReference type="InterPro" id="IPR015424">
    <property type="entry name" value="PyrdxlP-dep_Trfase"/>
</dbReference>
<reference evidence="10" key="1">
    <citation type="submission" date="2013-05" db="EMBL/GenBank/DDBJ databases">
        <authorList>
            <person name="Yim A.K.Y."/>
            <person name="Chan T.F."/>
            <person name="Ji K.M."/>
            <person name="Liu X.Y."/>
            <person name="Zhou J.W."/>
            <person name="Li R.Q."/>
            <person name="Yang K.Y."/>
            <person name="Li J."/>
            <person name="Li M."/>
            <person name="Law P.T.W."/>
            <person name="Wu Y.L."/>
            <person name="Cai Z.L."/>
            <person name="Qin H."/>
            <person name="Bao Y."/>
            <person name="Leung R.K.K."/>
            <person name="Ng P.K.S."/>
            <person name="Zou J."/>
            <person name="Zhong X.J."/>
            <person name="Ran P.X."/>
            <person name="Zhong N.S."/>
            <person name="Liu Z.G."/>
            <person name="Tsui S.K.W."/>
        </authorList>
    </citation>
    <scope>NUCLEOTIDE SEQUENCE</scope>
    <source>
        <strain evidence="10">Derf</strain>
        <tissue evidence="10">Whole organism</tissue>
    </source>
</reference>
<keyword evidence="8" id="KW-0472">Membrane</keyword>
<dbReference type="GO" id="GO:0046512">
    <property type="term" value="P:sphingosine biosynthetic process"/>
    <property type="evidence" value="ECO:0007669"/>
    <property type="project" value="TreeGrafter"/>
</dbReference>
<organism evidence="10 11">
    <name type="scientific">Dermatophagoides farinae</name>
    <name type="common">American house dust mite</name>
    <dbReference type="NCBI Taxonomy" id="6954"/>
    <lineage>
        <taxon>Eukaryota</taxon>
        <taxon>Metazoa</taxon>
        <taxon>Ecdysozoa</taxon>
        <taxon>Arthropoda</taxon>
        <taxon>Chelicerata</taxon>
        <taxon>Arachnida</taxon>
        <taxon>Acari</taxon>
        <taxon>Acariformes</taxon>
        <taxon>Sarcoptiformes</taxon>
        <taxon>Astigmata</taxon>
        <taxon>Psoroptidia</taxon>
        <taxon>Analgoidea</taxon>
        <taxon>Pyroglyphidae</taxon>
        <taxon>Dermatophagoidinae</taxon>
        <taxon>Dermatophagoides</taxon>
    </lineage>
</organism>
<dbReference type="InterPro" id="IPR015422">
    <property type="entry name" value="PyrdxlP-dep_Trfase_small"/>
</dbReference>
<keyword evidence="8" id="KW-0812">Transmembrane</keyword>
<dbReference type="Gene3D" id="3.40.640.10">
    <property type="entry name" value="Type I PLP-dependent aspartate aminotransferase-like (Major domain)"/>
    <property type="match status" value="1"/>
</dbReference>
<evidence type="ECO:0000256" key="2">
    <source>
        <dbReference type="ARBA" id="ARBA00008392"/>
    </source>
</evidence>
<feature type="transmembrane region" description="Helical" evidence="8">
    <location>
        <begin position="227"/>
        <end position="246"/>
    </location>
</feature>
<dbReference type="Pfam" id="PF00155">
    <property type="entry name" value="Aminotran_1_2"/>
    <property type="match status" value="1"/>
</dbReference>
<dbReference type="GO" id="GO:0016020">
    <property type="term" value="C:membrane"/>
    <property type="evidence" value="ECO:0007669"/>
    <property type="project" value="GOC"/>
</dbReference>
<comment type="caution">
    <text evidence="10">The sequence shown here is derived from an EMBL/GenBank/DDBJ whole genome shotgun (WGS) entry which is preliminary data.</text>
</comment>
<dbReference type="GO" id="GO:0004758">
    <property type="term" value="F:serine C-palmitoyltransferase activity"/>
    <property type="evidence" value="ECO:0007669"/>
    <property type="project" value="UniProtKB-EC"/>
</dbReference>
<evidence type="ECO:0000259" key="9">
    <source>
        <dbReference type="Pfam" id="PF00155"/>
    </source>
</evidence>
<gene>
    <name evidence="10" type="primary">SPTLC2_3</name>
    <name evidence="10" type="ORF">DERF_010731</name>
</gene>
<dbReference type="InterPro" id="IPR050087">
    <property type="entry name" value="AON_synthase_class-II"/>
</dbReference>
<evidence type="ECO:0000256" key="5">
    <source>
        <dbReference type="ARBA" id="ARBA00022898"/>
    </source>
</evidence>
<dbReference type="Proteomes" id="UP000790347">
    <property type="component" value="Unassembled WGS sequence"/>
</dbReference>
<keyword evidence="8" id="KW-1133">Transmembrane helix</keyword>
<dbReference type="GO" id="GO:0017059">
    <property type="term" value="C:serine palmitoyltransferase complex"/>
    <property type="evidence" value="ECO:0007669"/>
    <property type="project" value="TreeGrafter"/>
</dbReference>
<dbReference type="GO" id="GO:0030170">
    <property type="term" value="F:pyridoxal phosphate binding"/>
    <property type="evidence" value="ECO:0007669"/>
    <property type="project" value="InterPro"/>
</dbReference>
<name>A0A922HT84_DERFA</name>
<accession>A0A922HT84</accession>
<comment type="catalytic activity">
    <reaction evidence="7">
        <text>L-serine + hexadecanoyl-CoA + H(+) = 3-oxosphinganine + CO2 + CoA</text>
        <dbReference type="Rhea" id="RHEA:14761"/>
        <dbReference type="ChEBI" id="CHEBI:15378"/>
        <dbReference type="ChEBI" id="CHEBI:16526"/>
        <dbReference type="ChEBI" id="CHEBI:33384"/>
        <dbReference type="ChEBI" id="CHEBI:57287"/>
        <dbReference type="ChEBI" id="CHEBI:57379"/>
        <dbReference type="ChEBI" id="CHEBI:58299"/>
        <dbReference type="EC" id="2.3.1.50"/>
    </reaction>
</comment>
<evidence type="ECO:0000313" key="10">
    <source>
        <dbReference type="EMBL" id="KAH9505969.1"/>
    </source>
</evidence>
<dbReference type="EC" id="2.3.1.50" evidence="3"/>
<keyword evidence="4" id="KW-0808">Transferase</keyword>
<dbReference type="PROSITE" id="PS00599">
    <property type="entry name" value="AA_TRANSFER_CLASS_2"/>
    <property type="match status" value="1"/>
</dbReference>
<dbReference type="Gene3D" id="3.90.1150.10">
    <property type="entry name" value="Aspartate Aminotransferase, domain 1"/>
    <property type="match status" value="1"/>
</dbReference>
<reference evidence="10" key="2">
    <citation type="journal article" date="2022" name="Res Sq">
        <title>Comparative Genomics Reveals Insights into the Divergent Evolution of Astigmatic Mites and Household Pest Adaptations.</title>
        <authorList>
            <person name="Xiong Q."/>
            <person name="Wan A.T.-Y."/>
            <person name="Liu X.-Y."/>
            <person name="Fung C.S.-H."/>
            <person name="Xiao X."/>
            <person name="Malainual N."/>
            <person name="Hou J."/>
            <person name="Wang L."/>
            <person name="Wang M."/>
            <person name="Yang K."/>
            <person name="Cui Y."/>
            <person name="Leung E."/>
            <person name="Nong W."/>
            <person name="Shin S.-K."/>
            <person name="Au S."/>
            <person name="Jeong K.Y."/>
            <person name="Chew F.T."/>
            <person name="Hui J."/>
            <person name="Leung T.F."/>
            <person name="Tungtrongchitr A."/>
            <person name="Zhong N."/>
            <person name="Liu Z."/>
            <person name="Tsui S."/>
        </authorList>
    </citation>
    <scope>NUCLEOTIDE SEQUENCE</scope>
    <source>
        <strain evidence="10">Derf</strain>
        <tissue evidence="10">Whole organism</tissue>
    </source>
</reference>
<evidence type="ECO:0000256" key="4">
    <source>
        <dbReference type="ARBA" id="ARBA00022679"/>
    </source>
</evidence>
<dbReference type="EMBL" id="ASGP02000005">
    <property type="protein sequence ID" value="KAH9505969.1"/>
    <property type="molecule type" value="Genomic_DNA"/>
</dbReference>
<keyword evidence="5" id="KW-0663">Pyridoxal phosphate</keyword>
<dbReference type="InterPro" id="IPR015421">
    <property type="entry name" value="PyrdxlP-dep_Trfase_major"/>
</dbReference>
<sequence length="700" mass="79484">MVASDAGFEICSDNEHLDDGHHKTSCFNQKFDENFRTSTMMTTTTTTTTATAEQKIRFENGNAETSTTTILRQTNDTIIVPMNDKSNSVIEIPNSYSVSYHPELSPVSLSSSSSNSLFETSLLSSPSSSSSFLDPYYPVNNYNQKNHHYDQKSYRRYKSLHKRTIRRRKIIHNDDDDDDEIECVNRTTTNTNGKQQQQQFETKIIDSIQTRDKYYSSDPRSMIEPSIVIRFLCYFSYMILVIFGYFRMFMEWLNLGDYNTIIERNRKDYRPLYNSWQAFFTRYIYRRVADIFAIPITGNPGGIVTVLERESNDRNFTFQLTGKQFDCINLASYDYLGFSRQSSSDPSIEQSIRKYGVGINAIHEIGMLDLHRKLEQKFAEFLQVESCIVFGMGFATNSTNIPSLADNDCLILADCRSHASAKSGIYLSGATFDYFKHNDCNDLEQKICNAILYGHHGKPWKKIIIIVEGVYSMEGTIVDLPRLIELKQKYKCYLYVDEAHSIGAVGPNGRGIVDYFGCDPKDVDLLMGTMTKSFAAAGGYLAGGKQLIDHIRQHSLSNYAGSISAPIAQQIINTLSILLCDRNNIIDTEGQRRIQQLLSNTHYMRDRLRNLGFVIAGHYDSPVIPIMIYIPAKIGSVVRMAVKNGLALVCAGYPATSLTTNRIRLCMTAQHSRETLDQAIRILSMIGDVHHIKYQRYGVL</sequence>
<comment type="similarity">
    <text evidence="2">Belongs to the class-II pyridoxal-phosphate-dependent aminotransferase family.</text>
</comment>
<comment type="cofactor">
    <cofactor evidence="1">
        <name>pyridoxal 5'-phosphate</name>
        <dbReference type="ChEBI" id="CHEBI:597326"/>
    </cofactor>
</comment>